<gene>
    <name evidence="6" type="ORF">DA73_0226125</name>
    <name evidence="5" type="ORF">DA73_0400003350</name>
</gene>
<evidence type="ECO:0000256" key="3">
    <source>
        <dbReference type="ARBA" id="ARBA00023004"/>
    </source>
</evidence>
<comment type="caution">
    <text evidence="6">The sequence shown here is derived from an EMBL/GenBank/DDBJ whole genome shotgun (WGS) entry which is preliminary data.</text>
</comment>
<dbReference type="InterPro" id="IPR003347">
    <property type="entry name" value="JmjC_dom"/>
</dbReference>
<evidence type="ECO:0000313" key="6">
    <source>
        <dbReference type="EMBL" id="KIE09781.1"/>
    </source>
</evidence>
<dbReference type="GO" id="GO:0046872">
    <property type="term" value="F:metal ion binding"/>
    <property type="evidence" value="ECO:0007669"/>
    <property type="project" value="UniProtKB-KW"/>
</dbReference>
<keyword evidence="3" id="KW-0408">Iron</keyword>
<dbReference type="InterPro" id="IPR039994">
    <property type="entry name" value="NO66-like"/>
</dbReference>
<dbReference type="GO" id="GO:0032453">
    <property type="term" value="F:histone H3K4 demethylase activity"/>
    <property type="evidence" value="ECO:0007669"/>
    <property type="project" value="TreeGrafter"/>
</dbReference>
<dbReference type="PANTHER" id="PTHR13096">
    <property type="entry name" value="MINA53 MYC INDUCED NUCLEAR ANTIGEN"/>
    <property type="match status" value="1"/>
</dbReference>
<keyword evidence="7" id="KW-1185">Reference proteome</keyword>
<proteinExistence type="predicted"/>
<feature type="domain" description="JmjC" evidence="4">
    <location>
        <begin position="88"/>
        <end position="243"/>
    </location>
</feature>
<dbReference type="EMBL" id="JHEG02000054">
    <property type="protein sequence ID" value="KIE09781.1"/>
    <property type="molecule type" value="Genomic_DNA"/>
</dbReference>
<keyword evidence="2" id="KW-0479">Metal-binding</keyword>
<evidence type="ECO:0000313" key="7">
    <source>
        <dbReference type="Proteomes" id="UP000029738"/>
    </source>
</evidence>
<dbReference type="PANTHER" id="PTHR13096:SF9">
    <property type="entry name" value="BIFUNCTIONAL LYSINE-SPECIFIC DEMETHYLASE AND HISTIDYL-HYDROXYLASE"/>
    <property type="match status" value="1"/>
</dbReference>
<dbReference type="GO" id="GO:0051864">
    <property type="term" value="F:histone H3K36 demethylase activity"/>
    <property type="evidence" value="ECO:0007669"/>
    <property type="project" value="TreeGrafter"/>
</dbReference>
<comment type="cofactor">
    <cofactor evidence="1">
        <name>Fe(2+)</name>
        <dbReference type="ChEBI" id="CHEBI:29033"/>
    </cofactor>
</comment>
<dbReference type="PROSITE" id="PS51184">
    <property type="entry name" value="JMJC"/>
    <property type="match status" value="1"/>
</dbReference>
<protein>
    <recommendedName>
        <fullName evidence="4">JmjC domain-containing protein</fullName>
    </recommendedName>
</protein>
<accession>A0A0C1NAR5</accession>
<dbReference type="OrthoDB" id="118524at2"/>
<evidence type="ECO:0000259" key="4">
    <source>
        <dbReference type="PROSITE" id="PS51184"/>
    </source>
</evidence>
<evidence type="ECO:0000313" key="5">
    <source>
        <dbReference type="EMBL" id="KAF3884618.1"/>
    </source>
</evidence>
<dbReference type="SUPFAM" id="SSF51197">
    <property type="entry name" value="Clavaminate synthase-like"/>
    <property type="match status" value="1"/>
</dbReference>
<dbReference type="RefSeq" id="WP_038078547.1">
    <property type="nucleotide sequence ID" value="NZ_JHEG04000001.1"/>
</dbReference>
<name>A0A0C1NAR5_9CYAN</name>
<dbReference type="Proteomes" id="UP000029738">
    <property type="component" value="Unassembled WGS sequence"/>
</dbReference>
<sequence>MSEIEFDFQKLIHPLDTDIFLKNYWEQRSLFLVRGKADYYANLFSTEYIDDLIRFTDLKFSDCRVFKTKEGVSVEPYTKIGPDYANSYSANQLYDAYHQGNTFCIQKIQDRCKPVATFCRNLEQFLNHPVNINLYLTPKGAQGFPPHYDTHDVFVLQIAGSKHWQIYEYLSDLPLVTRGYAVDPKNLDTPTHNVCLQAGDLLYIPRGCVHEAMTSDSSSLHLTVGICVFEWATLIQEAILSIAEQNVHFRKALPVGFIHRSEAMASMKNQLAELLQVLADKVNHEDAIERLTKRFIGGMSPLPDGHFISLDAVNEIDPNTTVAKRKGMICHITRKTDSVTIQFPGGTVEGPQSIEPALRFITNSEQFLVKDLPGILSSHSKVVLVRRLVKEGLLMIQR</sequence>
<dbReference type="AlphaFoldDB" id="A0A0C1NAR5"/>
<reference evidence="6" key="1">
    <citation type="journal article" date="2015" name="Genome Announc.">
        <title>Draft Genome Sequence of Tolypothrix boutellei Strain VB521301.</title>
        <authorList>
            <person name="Chandrababunaidu M.M."/>
            <person name="Singh D."/>
            <person name="Sen D."/>
            <person name="Bhan S."/>
            <person name="Das S."/>
            <person name="Gupta A."/>
            <person name="Adhikary S.P."/>
            <person name="Tripathy S."/>
        </authorList>
    </citation>
    <scope>NUCLEOTIDE SEQUENCE</scope>
    <source>
        <strain evidence="6">VB521301</strain>
    </source>
</reference>
<dbReference type="SMART" id="SM00558">
    <property type="entry name" value="JmjC"/>
    <property type="match status" value="1"/>
</dbReference>
<dbReference type="STRING" id="1479485.DA73_0226125"/>
<organism evidence="6">
    <name type="scientific">Tolypothrix bouteillei VB521301</name>
    <dbReference type="NCBI Taxonomy" id="1479485"/>
    <lineage>
        <taxon>Bacteria</taxon>
        <taxon>Bacillati</taxon>
        <taxon>Cyanobacteriota</taxon>
        <taxon>Cyanophyceae</taxon>
        <taxon>Nostocales</taxon>
        <taxon>Tolypothrichaceae</taxon>
        <taxon>Tolypothrix</taxon>
    </lineage>
</organism>
<dbReference type="Gene3D" id="2.60.120.650">
    <property type="entry name" value="Cupin"/>
    <property type="match status" value="1"/>
</dbReference>
<evidence type="ECO:0000256" key="2">
    <source>
        <dbReference type="ARBA" id="ARBA00022723"/>
    </source>
</evidence>
<reference evidence="5" key="2">
    <citation type="submission" date="2019-11" db="EMBL/GenBank/DDBJ databases">
        <title>Improved Assembly of Tolypothrix boutellei genome.</title>
        <authorList>
            <person name="Sarangi A.N."/>
            <person name="Mukherjee M."/>
            <person name="Ghosh S."/>
            <person name="Singh D."/>
            <person name="Das A."/>
            <person name="Kant S."/>
            <person name="Prusty A."/>
            <person name="Tripathy S."/>
        </authorList>
    </citation>
    <scope>NUCLEOTIDE SEQUENCE</scope>
    <source>
        <strain evidence="5">VB521301</strain>
    </source>
</reference>
<dbReference type="Pfam" id="PF08007">
    <property type="entry name" value="JmjC_2"/>
    <property type="match status" value="1"/>
</dbReference>
<dbReference type="EMBL" id="JHEG04000001">
    <property type="protein sequence ID" value="KAF3884618.1"/>
    <property type="molecule type" value="Genomic_DNA"/>
</dbReference>
<evidence type="ECO:0000256" key="1">
    <source>
        <dbReference type="ARBA" id="ARBA00001954"/>
    </source>
</evidence>